<evidence type="ECO:0000256" key="3">
    <source>
        <dbReference type="ARBA" id="ARBA00023163"/>
    </source>
</evidence>
<dbReference type="RefSeq" id="WP_089834264.1">
    <property type="nucleotide sequence ID" value="NZ_FNBN01000004.1"/>
</dbReference>
<evidence type="ECO:0000313" key="6">
    <source>
        <dbReference type="Proteomes" id="UP000199045"/>
    </source>
</evidence>
<dbReference type="PANTHER" id="PTHR43280:SF32">
    <property type="entry name" value="TRANSCRIPTIONAL REGULATORY PROTEIN"/>
    <property type="match status" value="1"/>
</dbReference>
<dbReference type="STRING" id="104663.SAMN04488121_10472"/>
<dbReference type="InterPro" id="IPR018060">
    <property type="entry name" value="HTH_AraC"/>
</dbReference>
<dbReference type="SUPFAM" id="SSF51215">
    <property type="entry name" value="Regulatory protein AraC"/>
    <property type="match status" value="1"/>
</dbReference>
<dbReference type="SMART" id="SM00342">
    <property type="entry name" value="HTH_ARAC"/>
    <property type="match status" value="1"/>
</dbReference>
<dbReference type="Pfam" id="PF12833">
    <property type="entry name" value="HTH_18"/>
    <property type="match status" value="1"/>
</dbReference>
<dbReference type="Proteomes" id="UP000199045">
    <property type="component" value="Unassembled WGS sequence"/>
</dbReference>
<evidence type="ECO:0000256" key="2">
    <source>
        <dbReference type="ARBA" id="ARBA00023125"/>
    </source>
</evidence>
<gene>
    <name evidence="5" type="ORF">SAMN04488121_10472</name>
</gene>
<keyword evidence="3" id="KW-0804">Transcription</keyword>
<dbReference type="OrthoDB" id="9793451at2"/>
<name>A0A1G7TSN3_CHIFI</name>
<keyword evidence="1" id="KW-0805">Transcription regulation</keyword>
<reference evidence="5 6" key="1">
    <citation type="submission" date="2016-10" db="EMBL/GenBank/DDBJ databases">
        <authorList>
            <person name="de Groot N.N."/>
        </authorList>
    </citation>
    <scope>NUCLEOTIDE SEQUENCE [LARGE SCALE GENOMIC DNA]</scope>
    <source>
        <strain evidence="5 6">DSM 527</strain>
    </source>
</reference>
<dbReference type="PANTHER" id="PTHR43280">
    <property type="entry name" value="ARAC-FAMILY TRANSCRIPTIONAL REGULATOR"/>
    <property type="match status" value="1"/>
</dbReference>
<dbReference type="PROSITE" id="PS01124">
    <property type="entry name" value="HTH_ARAC_FAMILY_2"/>
    <property type="match status" value="1"/>
</dbReference>
<proteinExistence type="predicted"/>
<feature type="domain" description="HTH araC/xylS-type" evidence="4">
    <location>
        <begin position="192"/>
        <end position="290"/>
    </location>
</feature>
<dbReference type="GO" id="GO:0003700">
    <property type="term" value="F:DNA-binding transcription factor activity"/>
    <property type="evidence" value="ECO:0007669"/>
    <property type="project" value="InterPro"/>
</dbReference>
<dbReference type="AlphaFoldDB" id="A0A1G7TSN3"/>
<dbReference type="Gene3D" id="1.10.10.60">
    <property type="entry name" value="Homeodomain-like"/>
    <property type="match status" value="1"/>
</dbReference>
<dbReference type="GO" id="GO:0043565">
    <property type="term" value="F:sequence-specific DNA binding"/>
    <property type="evidence" value="ECO:0007669"/>
    <property type="project" value="InterPro"/>
</dbReference>
<accession>A0A1G7TSN3</accession>
<organism evidence="5 6">
    <name type="scientific">Chitinophaga filiformis</name>
    <name type="common">Myxococcus filiformis</name>
    <name type="synonym">Flexibacter filiformis</name>
    <dbReference type="NCBI Taxonomy" id="104663"/>
    <lineage>
        <taxon>Bacteria</taxon>
        <taxon>Pseudomonadati</taxon>
        <taxon>Bacteroidota</taxon>
        <taxon>Chitinophagia</taxon>
        <taxon>Chitinophagales</taxon>
        <taxon>Chitinophagaceae</taxon>
        <taxon>Chitinophaga</taxon>
    </lineage>
</organism>
<dbReference type="InterPro" id="IPR009057">
    <property type="entry name" value="Homeodomain-like_sf"/>
</dbReference>
<evidence type="ECO:0000259" key="4">
    <source>
        <dbReference type="PROSITE" id="PS01124"/>
    </source>
</evidence>
<protein>
    <submittedName>
        <fullName evidence="5">AraC-type DNA-binding protein</fullName>
    </submittedName>
</protein>
<dbReference type="InterPro" id="IPR037923">
    <property type="entry name" value="HTH-like"/>
</dbReference>
<evidence type="ECO:0000256" key="1">
    <source>
        <dbReference type="ARBA" id="ARBA00023015"/>
    </source>
</evidence>
<evidence type="ECO:0000313" key="5">
    <source>
        <dbReference type="EMBL" id="SDG38356.1"/>
    </source>
</evidence>
<dbReference type="EMBL" id="FNBN01000004">
    <property type="protein sequence ID" value="SDG38356.1"/>
    <property type="molecule type" value="Genomic_DNA"/>
</dbReference>
<sequence length="301" mass="34741">MNTAMLMLPDAPQHFKSERNSHFEIQTLEGMTQGRLYLNEQAERLQHFEIIWFRTGQGLITIDTVQHSVGQNMIYCLTPGQVKSFRIQGAVEGYYISFSQDFLYRWATYTIGSTWLDTDISGMSIPVIKADEEMKDEIEDLMEKMEKEYTHHYLLRSEILAGLLNILVIYITRRLQLRVNELAQSKEIELVRKFVSLVKAQFRTMKFVADYASELFVTANHLNRIVKKITGTPASSHIQQHIIMEAKRQALHSNVSMKEIAYLLGFEDHSHFSKYFKNNSGMNFSSFKKGLVSDLVAAAHD</sequence>
<keyword evidence="2 5" id="KW-0238">DNA-binding</keyword>
<dbReference type="SUPFAM" id="SSF46689">
    <property type="entry name" value="Homeodomain-like"/>
    <property type="match status" value="1"/>
</dbReference>